<proteinExistence type="predicted"/>
<protein>
    <submittedName>
        <fullName evidence="3">Uncharacterized protein</fullName>
    </submittedName>
</protein>
<dbReference type="AlphaFoldDB" id="A0A914Y000"/>
<sequence length="468" mass="52716">MKAELFGLNHTGKTLKNLFKATEDGIANNNAHVTVRYVPPRKPVAPVEYGKFKAPTNKNEKADNVKREKKGPLINALKYFSMEGEPKGTFKLMKSVNLPDAVNNDEKKTEHDPNDLIEEANEFANSLNDRLKSMNPVEAEFFMSNFERNVLLLPKNTNSVSHYSNQLFSKDFDERGHDFVLLDSDDIVTANDIKDVPSSNGITLFGTSKKPPLFKTEQQQASTKPFAFLDENDETKKSINYHQNENNYDFLSQRKGPTVFETYKKNTKEEYQKRSSTSASFINDSKNVINAEDKSSSDISKIEYDTVTKETKATKMATFATERTAATTKSKESVKSITFSGSNQELNKENESNVCPKSKEYSSNVQKRDADDAIPPSNDSHFQTDFSSHVSCPLSLNAVQTQVANVVQQKNEWLQETSMRNLGNNRKSINILVLGQTGVGKSTWINAFANYLSYIPLKKQSLQKLQFV</sequence>
<feature type="region of interest" description="Disordered" evidence="1">
    <location>
        <begin position="338"/>
        <end position="378"/>
    </location>
</feature>
<name>A0A914Y000_9BILA</name>
<dbReference type="Gene3D" id="3.40.50.300">
    <property type="entry name" value="P-loop containing nucleotide triphosphate hydrolases"/>
    <property type="match status" value="1"/>
</dbReference>
<reference evidence="3" key="1">
    <citation type="submission" date="2022-11" db="UniProtKB">
        <authorList>
            <consortium name="WormBaseParasite"/>
        </authorList>
    </citation>
    <scope>IDENTIFICATION</scope>
</reference>
<dbReference type="InterPro" id="IPR027417">
    <property type="entry name" value="P-loop_NTPase"/>
</dbReference>
<dbReference type="PANTHER" id="PTHR32046:SF11">
    <property type="entry name" value="IMMUNE-ASSOCIATED NUCLEOTIDE-BINDING PROTEIN 10-LIKE"/>
    <property type="match status" value="1"/>
</dbReference>
<evidence type="ECO:0000313" key="2">
    <source>
        <dbReference type="Proteomes" id="UP000887577"/>
    </source>
</evidence>
<dbReference type="PANTHER" id="PTHR32046">
    <property type="entry name" value="G DOMAIN-CONTAINING PROTEIN"/>
    <property type="match status" value="1"/>
</dbReference>
<dbReference type="Proteomes" id="UP000887577">
    <property type="component" value="Unplaced"/>
</dbReference>
<accession>A0A914Y000</accession>
<dbReference type="SUPFAM" id="SSF52540">
    <property type="entry name" value="P-loop containing nucleoside triphosphate hydrolases"/>
    <property type="match status" value="1"/>
</dbReference>
<evidence type="ECO:0000313" key="3">
    <source>
        <dbReference type="WBParaSite" id="PSU_v2.g12542.t1"/>
    </source>
</evidence>
<keyword evidence="2" id="KW-1185">Reference proteome</keyword>
<dbReference type="WBParaSite" id="PSU_v2.g12542.t1">
    <property type="protein sequence ID" value="PSU_v2.g12542.t1"/>
    <property type="gene ID" value="PSU_v2.g12542"/>
</dbReference>
<evidence type="ECO:0000256" key="1">
    <source>
        <dbReference type="SAM" id="MobiDB-lite"/>
    </source>
</evidence>
<organism evidence="2 3">
    <name type="scientific">Panagrolaimus superbus</name>
    <dbReference type="NCBI Taxonomy" id="310955"/>
    <lineage>
        <taxon>Eukaryota</taxon>
        <taxon>Metazoa</taxon>
        <taxon>Ecdysozoa</taxon>
        <taxon>Nematoda</taxon>
        <taxon>Chromadorea</taxon>
        <taxon>Rhabditida</taxon>
        <taxon>Tylenchina</taxon>
        <taxon>Panagrolaimomorpha</taxon>
        <taxon>Panagrolaimoidea</taxon>
        <taxon>Panagrolaimidae</taxon>
        <taxon>Panagrolaimus</taxon>
    </lineage>
</organism>